<sequence length="220" mass="25046">MYLQIALKLVIGMIGLLTVVRLLGKKSLSEATPFDLIYTLVLGGLLEESIYDDKVNPLHLLLAIALWGVTVYFIETIVQKNIKTNKVVKGEPSILIFDGELNLEEIKKNHISMDQLRALLRQQNCYSVQNAQFVIMEVGGQITVVKNGQEDGLSFQLIESGRIEEPVLQTIGKDRQWLLNELKKEGKTLREIVYAEWSFSSGLFIKTYEQSKQEIYRLDN</sequence>
<dbReference type="InterPro" id="IPR048454">
    <property type="entry name" value="YetF_N"/>
</dbReference>
<dbReference type="Proteomes" id="UP000198668">
    <property type="component" value="Unassembled WGS sequence"/>
</dbReference>
<dbReference type="OrthoDB" id="1076133at2"/>
<dbReference type="GO" id="GO:0005886">
    <property type="term" value="C:plasma membrane"/>
    <property type="evidence" value="ECO:0007669"/>
    <property type="project" value="UniProtKB-SubCell"/>
</dbReference>
<evidence type="ECO:0000256" key="7">
    <source>
        <dbReference type="SAM" id="Phobius"/>
    </source>
</evidence>
<name>A0A1I3DXZ9_9LACT</name>
<keyword evidence="6 7" id="KW-0472">Membrane</keyword>
<dbReference type="InterPro" id="IPR007353">
    <property type="entry name" value="DUF421"/>
</dbReference>
<dbReference type="RefSeq" id="WP_092093759.1">
    <property type="nucleotide sequence ID" value="NZ_FOQE01000058.1"/>
</dbReference>
<evidence type="ECO:0000256" key="3">
    <source>
        <dbReference type="ARBA" id="ARBA00022475"/>
    </source>
</evidence>
<protein>
    <submittedName>
        <fullName evidence="10">Uncharacterized membrane protein YcaP, DUF421 family</fullName>
    </submittedName>
</protein>
<evidence type="ECO:0000256" key="2">
    <source>
        <dbReference type="ARBA" id="ARBA00006448"/>
    </source>
</evidence>
<feature type="domain" description="YetF C-terminal" evidence="8">
    <location>
        <begin position="79"/>
        <end position="198"/>
    </location>
</feature>
<keyword evidence="11" id="KW-1185">Reference proteome</keyword>
<keyword evidence="3" id="KW-1003">Cell membrane</keyword>
<accession>A0A1I3DXZ9</accession>
<feature type="domain" description="YetF-like N-terminal transmembrane" evidence="9">
    <location>
        <begin position="2"/>
        <end position="77"/>
    </location>
</feature>
<evidence type="ECO:0000256" key="4">
    <source>
        <dbReference type="ARBA" id="ARBA00022692"/>
    </source>
</evidence>
<evidence type="ECO:0000256" key="5">
    <source>
        <dbReference type="ARBA" id="ARBA00022989"/>
    </source>
</evidence>
<dbReference type="Pfam" id="PF20730">
    <property type="entry name" value="YetF_N"/>
    <property type="match status" value="1"/>
</dbReference>
<evidence type="ECO:0000256" key="1">
    <source>
        <dbReference type="ARBA" id="ARBA00004651"/>
    </source>
</evidence>
<organism evidence="10 11">
    <name type="scientific">Pisciglobus halotolerans</name>
    <dbReference type="NCBI Taxonomy" id="745365"/>
    <lineage>
        <taxon>Bacteria</taxon>
        <taxon>Bacillati</taxon>
        <taxon>Bacillota</taxon>
        <taxon>Bacilli</taxon>
        <taxon>Lactobacillales</taxon>
        <taxon>Carnobacteriaceae</taxon>
    </lineage>
</organism>
<keyword evidence="5 7" id="KW-1133">Transmembrane helix</keyword>
<evidence type="ECO:0000313" key="10">
    <source>
        <dbReference type="EMBL" id="SFH91624.1"/>
    </source>
</evidence>
<feature type="transmembrane region" description="Helical" evidence="7">
    <location>
        <begin position="6"/>
        <end position="24"/>
    </location>
</feature>
<gene>
    <name evidence="10" type="ORF">SAMN04489868_1585</name>
</gene>
<dbReference type="InterPro" id="IPR023090">
    <property type="entry name" value="UPF0702_alpha/beta_dom_sf"/>
</dbReference>
<evidence type="ECO:0000313" key="11">
    <source>
        <dbReference type="Proteomes" id="UP000198668"/>
    </source>
</evidence>
<evidence type="ECO:0000259" key="8">
    <source>
        <dbReference type="Pfam" id="PF04239"/>
    </source>
</evidence>
<dbReference type="AlphaFoldDB" id="A0A1I3DXZ9"/>
<dbReference type="PANTHER" id="PTHR34582">
    <property type="entry name" value="UPF0702 TRANSMEMBRANE PROTEIN YCAP"/>
    <property type="match status" value="1"/>
</dbReference>
<evidence type="ECO:0000256" key="6">
    <source>
        <dbReference type="ARBA" id="ARBA00023136"/>
    </source>
</evidence>
<comment type="similarity">
    <text evidence="2">Belongs to the UPF0702 family.</text>
</comment>
<evidence type="ECO:0000259" key="9">
    <source>
        <dbReference type="Pfam" id="PF20730"/>
    </source>
</evidence>
<keyword evidence="4 7" id="KW-0812">Transmembrane</keyword>
<feature type="transmembrane region" description="Helical" evidence="7">
    <location>
        <begin position="57"/>
        <end position="74"/>
    </location>
</feature>
<dbReference type="Gene3D" id="3.30.240.20">
    <property type="entry name" value="bsu07140 like domains"/>
    <property type="match status" value="2"/>
</dbReference>
<comment type="subcellular location">
    <subcellularLocation>
        <location evidence="1">Cell membrane</location>
        <topology evidence="1">Multi-pass membrane protein</topology>
    </subcellularLocation>
</comment>
<proteinExistence type="inferred from homology"/>
<dbReference type="EMBL" id="FOQE01000058">
    <property type="protein sequence ID" value="SFH91624.1"/>
    <property type="molecule type" value="Genomic_DNA"/>
</dbReference>
<reference evidence="10 11" key="1">
    <citation type="submission" date="2016-10" db="EMBL/GenBank/DDBJ databases">
        <authorList>
            <person name="de Groot N.N."/>
        </authorList>
    </citation>
    <scope>NUCLEOTIDE SEQUENCE [LARGE SCALE GENOMIC DNA]</scope>
    <source>
        <strain evidence="10 11">DSM 27630</strain>
    </source>
</reference>
<dbReference type="Pfam" id="PF04239">
    <property type="entry name" value="DUF421"/>
    <property type="match status" value="1"/>
</dbReference>
<dbReference type="PANTHER" id="PTHR34582:SF5">
    <property type="entry name" value="UPF0702 TRANSMEMBRANE PROTEIN YETF"/>
    <property type="match status" value="1"/>
</dbReference>